<proteinExistence type="predicted"/>
<keyword evidence="1" id="KW-1185">Reference proteome</keyword>
<accession>A0A914KI51</accession>
<name>A0A914KI51_MELIC</name>
<organism evidence="1 2">
    <name type="scientific">Meloidogyne incognita</name>
    <name type="common">Southern root-knot nematode worm</name>
    <name type="synonym">Oxyuris incognita</name>
    <dbReference type="NCBI Taxonomy" id="6306"/>
    <lineage>
        <taxon>Eukaryota</taxon>
        <taxon>Metazoa</taxon>
        <taxon>Ecdysozoa</taxon>
        <taxon>Nematoda</taxon>
        <taxon>Chromadorea</taxon>
        <taxon>Rhabditida</taxon>
        <taxon>Tylenchina</taxon>
        <taxon>Tylenchomorpha</taxon>
        <taxon>Tylenchoidea</taxon>
        <taxon>Meloidogynidae</taxon>
        <taxon>Meloidogyninae</taxon>
        <taxon>Meloidogyne</taxon>
        <taxon>Meloidogyne incognita group</taxon>
    </lineage>
</organism>
<sequence length="378" mass="45280">MSEDRKIIEYDGVKYYKKESQCYQKMTPRQNGELPADIKRAKKCVKIYLPQENLLDVFKFLDFSQLLSFQYSSFYFKNIIVKYEKELARKKFAKLKFRPIYGFELAKHKFVEIQPHLYDFELSKQLEQKWIRGIEEQIPTFLTTIQYGNTNAIVCELQQNYRGKKALYHIKLPNLPKNLELMAIARYLFKLLFNCAFEHFEIDMFLINPQMIDLLFDEATTNFPLQIHSQKTELEYIWNTDSSNFIWKHLFSNQLKFDRFACCGKENMAVLLKILTQGGNKFLSLTFDKVHTNLYNLIIKHLETSKDITKTVKEIKFENMFELRILNGRPQNIIVLYKEQYFELVNKHNPKIKFFVYIEEDEDEESDRVIIDAEIERI</sequence>
<dbReference type="Proteomes" id="UP000887563">
    <property type="component" value="Unplaced"/>
</dbReference>
<evidence type="ECO:0000313" key="2">
    <source>
        <dbReference type="WBParaSite" id="Minc3s00015g01041"/>
    </source>
</evidence>
<dbReference type="AlphaFoldDB" id="A0A914KI51"/>
<protein>
    <submittedName>
        <fullName evidence="2">F-box domain-containing protein</fullName>
    </submittedName>
</protein>
<reference evidence="2" key="1">
    <citation type="submission" date="2022-11" db="UniProtKB">
        <authorList>
            <consortium name="WormBaseParasite"/>
        </authorList>
    </citation>
    <scope>IDENTIFICATION</scope>
</reference>
<evidence type="ECO:0000313" key="1">
    <source>
        <dbReference type="Proteomes" id="UP000887563"/>
    </source>
</evidence>
<dbReference type="WBParaSite" id="Minc3s00015g01041">
    <property type="protein sequence ID" value="Minc3s00015g01041"/>
    <property type="gene ID" value="Minc3s00015g01041"/>
</dbReference>